<evidence type="ECO:0000256" key="2">
    <source>
        <dbReference type="ARBA" id="ARBA00022723"/>
    </source>
</evidence>
<organism evidence="9 10">
    <name type="scientific">Rotaria socialis</name>
    <dbReference type="NCBI Taxonomy" id="392032"/>
    <lineage>
        <taxon>Eukaryota</taxon>
        <taxon>Metazoa</taxon>
        <taxon>Spiralia</taxon>
        <taxon>Gnathifera</taxon>
        <taxon>Rotifera</taxon>
        <taxon>Eurotatoria</taxon>
        <taxon>Bdelloidea</taxon>
        <taxon>Philodinida</taxon>
        <taxon>Philodinidae</taxon>
        <taxon>Rotaria</taxon>
    </lineage>
</organism>
<evidence type="ECO:0000256" key="5">
    <source>
        <dbReference type="ARBA" id="ARBA00023015"/>
    </source>
</evidence>
<reference evidence="9" key="1">
    <citation type="submission" date="2021-02" db="EMBL/GenBank/DDBJ databases">
        <authorList>
            <person name="Nowell W R."/>
        </authorList>
    </citation>
    <scope>NUCLEOTIDE SEQUENCE</scope>
</reference>
<dbReference type="InterPro" id="IPR003656">
    <property type="entry name" value="Znf_BED"/>
</dbReference>
<keyword evidence="5" id="KW-0805">Transcription regulation</keyword>
<evidence type="ECO:0000256" key="1">
    <source>
        <dbReference type="ARBA" id="ARBA00004123"/>
    </source>
</evidence>
<name>A0A817Z119_9BILA</name>
<feature type="domain" description="BED-type" evidence="8">
    <location>
        <begin position="82"/>
        <end position="124"/>
    </location>
</feature>
<keyword evidence="6" id="KW-0804">Transcription</keyword>
<protein>
    <recommendedName>
        <fullName evidence="8">BED-type domain-containing protein</fullName>
    </recommendedName>
</protein>
<evidence type="ECO:0000256" key="4">
    <source>
        <dbReference type="ARBA" id="ARBA00022833"/>
    </source>
</evidence>
<dbReference type="InterPro" id="IPR012337">
    <property type="entry name" value="RNaseH-like_sf"/>
</dbReference>
<dbReference type="Pfam" id="PF02892">
    <property type="entry name" value="zf-BED"/>
    <property type="match status" value="1"/>
</dbReference>
<keyword evidence="4" id="KW-0862">Zinc</keyword>
<dbReference type="InterPro" id="IPR052035">
    <property type="entry name" value="ZnF_BED_domain_contain"/>
</dbReference>
<dbReference type="EMBL" id="CAJNYV010000805">
    <property type="protein sequence ID" value="CAF3385101.1"/>
    <property type="molecule type" value="Genomic_DNA"/>
</dbReference>
<evidence type="ECO:0000256" key="7">
    <source>
        <dbReference type="ARBA" id="ARBA00023242"/>
    </source>
</evidence>
<keyword evidence="3" id="KW-0863">Zinc-finger</keyword>
<comment type="subcellular location">
    <subcellularLocation>
        <location evidence="1">Nucleus</location>
    </subcellularLocation>
</comment>
<accession>A0A817Z119</accession>
<evidence type="ECO:0000259" key="8">
    <source>
        <dbReference type="Pfam" id="PF02892"/>
    </source>
</evidence>
<dbReference type="GO" id="GO:0005634">
    <property type="term" value="C:nucleus"/>
    <property type="evidence" value="ECO:0007669"/>
    <property type="project" value="UniProtKB-SubCell"/>
</dbReference>
<gene>
    <name evidence="9" type="ORF">KIK155_LOCUS6664</name>
</gene>
<keyword evidence="7" id="KW-0539">Nucleus</keyword>
<keyword evidence="2" id="KW-0479">Metal-binding</keyword>
<evidence type="ECO:0000256" key="3">
    <source>
        <dbReference type="ARBA" id="ARBA00022771"/>
    </source>
</evidence>
<sequence>MFIIKQILRKQNVRFVHFKHNDDELIIGVKNALIRDEYRQRLSMDTFDRHYFPRDKRVHHLIPENKFYSYLHQQSMGPEQLKPYFDFSTIDKNRVNGYCKLCNQNYKDKCGIFSNFLKHLKRKHVPEYEKLFFDQVEDSPEVVNGSDHRSTIELSSSNTKQNRINISIAKYLIIKCNLPLNLVENSAFREFMKECNVKWNPISSKKLKHDGISFFADKMKTNLHATLNGVKFVTLTVDGWSDRRGRSFIGVTCHFINYKCESQAFLIDFVRLKGPHTGENIHRTTEFILDRYNLKEKVYKIVTDNASSMIKAYKFGLPVDDEVYDDDSNKIKSNSSANSGCDDNDDDIDINDLEFMNIAFADDYEDIENPSDLRLSCFIHSLQLSVRDGLKNAPYVPKLLKKCQTLAKFSHKSSKVAELLEELNKHIHKMTITRWNSEFLLIKSILSIGRTDLETITSAMDNPIKFSDNDFIALEELIDILQPFYDVSIKCQAETALTASLVVPSIVHLISHLRDIKPDISLCLKLVQQLEESIKTRFSGIINRLNLVDVADNSAYYDPIYFIVAVLDPSFKFLWIHDLNLPVPLENRLKQHIIELIINEMEKDLPTSTIEPMKINFSSKSTLSSSFTTTTPPRKRRKLFNYDDNIINDSNASSTLDPAVELDAFLNDPVRSNFSNYWFHSQLKILKNLVVRIFSVQASSAPIERVFSHAGLILSSRRTNMNETLFRDLVLLRVNQNLL</sequence>
<dbReference type="SUPFAM" id="SSF53098">
    <property type="entry name" value="Ribonuclease H-like"/>
    <property type="match status" value="1"/>
</dbReference>
<evidence type="ECO:0000313" key="10">
    <source>
        <dbReference type="Proteomes" id="UP000663865"/>
    </source>
</evidence>
<dbReference type="GO" id="GO:0003677">
    <property type="term" value="F:DNA binding"/>
    <property type="evidence" value="ECO:0007669"/>
    <property type="project" value="InterPro"/>
</dbReference>
<dbReference type="GO" id="GO:0008270">
    <property type="term" value="F:zinc ion binding"/>
    <property type="evidence" value="ECO:0007669"/>
    <property type="project" value="UniProtKB-KW"/>
</dbReference>
<comment type="caution">
    <text evidence="9">The sequence shown here is derived from an EMBL/GenBank/DDBJ whole genome shotgun (WGS) entry which is preliminary data.</text>
</comment>
<dbReference type="AlphaFoldDB" id="A0A817Z119"/>
<evidence type="ECO:0000313" key="9">
    <source>
        <dbReference type="EMBL" id="CAF3385101.1"/>
    </source>
</evidence>
<dbReference type="PANTHER" id="PTHR46481:SF10">
    <property type="entry name" value="ZINC FINGER BED DOMAIN-CONTAINING PROTEIN 39"/>
    <property type="match status" value="1"/>
</dbReference>
<evidence type="ECO:0000256" key="6">
    <source>
        <dbReference type="ARBA" id="ARBA00023163"/>
    </source>
</evidence>
<dbReference type="Proteomes" id="UP000663865">
    <property type="component" value="Unassembled WGS sequence"/>
</dbReference>
<proteinExistence type="predicted"/>
<dbReference type="PANTHER" id="PTHR46481">
    <property type="entry name" value="ZINC FINGER BED DOMAIN-CONTAINING PROTEIN 4"/>
    <property type="match status" value="1"/>
</dbReference>